<evidence type="ECO:0000256" key="1">
    <source>
        <dbReference type="SAM" id="SignalP"/>
    </source>
</evidence>
<protein>
    <submittedName>
        <fullName evidence="2">Uncharacterized protein</fullName>
    </submittedName>
</protein>
<name>H1XZ43_9SPHI</name>
<dbReference type="Proteomes" id="UP000002774">
    <property type="component" value="Chromosome"/>
</dbReference>
<reference evidence="2" key="1">
    <citation type="submission" date="2011-09" db="EMBL/GenBank/DDBJ databases">
        <title>The permanent draft genome of Mucilaginibacter paludis DSM 18603.</title>
        <authorList>
            <consortium name="US DOE Joint Genome Institute (JGI-PGF)"/>
            <person name="Lucas S."/>
            <person name="Han J."/>
            <person name="Lapidus A."/>
            <person name="Bruce D."/>
            <person name="Goodwin L."/>
            <person name="Pitluck S."/>
            <person name="Peters L."/>
            <person name="Kyrpides N."/>
            <person name="Mavromatis K."/>
            <person name="Ivanova N."/>
            <person name="Mikhailova N."/>
            <person name="Held B."/>
            <person name="Detter J.C."/>
            <person name="Tapia R."/>
            <person name="Han C."/>
            <person name="Land M."/>
            <person name="Hauser L."/>
            <person name="Markowitz V."/>
            <person name="Cheng J.-F."/>
            <person name="Hugenholtz P."/>
            <person name="Woyke T."/>
            <person name="Wu D."/>
            <person name="Tindall B."/>
            <person name="Brambilla E."/>
            <person name="Klenk H.-P."/>
            <person name="Eisen J.A."/>
        </authorList>
    </citation>
    <scope>NUCLEOTIDE SEQUENCE [LARGE SCALE GENOMIC DNA]</scope>
    <source>
        <strain evidence="2">DSM 18603</strain>
    </source>
</reference>
<feature type="chain" id="PRO_5003557241" evidence="1">
    <location>
        <begin position="20"/>
        <end position="209"/>
    </location>
</feature>
<evidence type="ECO:0000313" key="2">
    <source>
        <dbReference type="EMBL" id="EHQ24628.1"/>
    </source>
</evidence>
<proteinExistence type="predicted"/>
<feature type="signal peptide" evidence="1">
    <location>
        <begin position="1"/>
        <end position="19"/>
    </location>
</feature>
<keyword evidence="1" id="KW-0732">Signal</keyword>
<dbReference type="HOGENOM" id="CLU_109280_0_0_10"/>
<dbReference type="STRING" id="714943.Mucpa_0434"/>
<accession>H1XZ43</accession>
<gene>
    <name evidence="2" type="ORF">Mucpa_0434</name>
</gene>
<dbReference type="eggNOG" id="COG0497">
    <property type="taxonomic scope" value="Bacteria"/>
</dbReference>
<organism evidence="2 3">
    <name type="scientific">Mucilaginibacter paludis DSM 18603</name>
    <dbReference type="NCBI Taxonomy" id="714943"/>
    <lineage>
        <taxon>Bacteria</taxon>
        <taxon>Pseudomonadati</taxon>
        <taxon>Bacteroidota</taxon>
        <taxon>Sphingobacteriia</taxon>
        <taxon>Sphingobacteriales</taxon>
        <taxon>Sphingobacteriaceae</taxon>
        <taxon>Mucilaginibacter</taxon>
    </lineage>
</organism>
<dbReference type="RefSeq" id="WP_008504173.1">
    <property type="nucleotide sequence ID" value="NZ_CM001403.1"/>
</dbReference>
<evidence type="ECO:0000313" key="3">
    <source>
        <dbReference type="Proteomes" id="UP000002774"/>
    </source>
</evidence>
<dbReference type="EMBL" id="CM001403">
    <property type="protein sequence ID" value="EHQ24628.1"/>
    <property type="molecule type" value="Genomic_DNA"/>
</dbReference>
<dbReference type="OrthoDB" id="673795at2"/>
<sequence>MASVKLIALLLLAATSAEAQSFSFGDLFGQAGKQKKYYLQQIAAYQVFQSELKQGYNVIKHGLSGIRDINTAELNAHSTYYTSLKQVSGPVKNSEQVQDIFDWQVEINNSFNQSFNGLTDDEQTYISTVKAGVLNECNADLTDLDNLLTAGKLEMTDDERLKRLAKIHTAMLDKYQFTRSFCNAAKLLIAQRQQSNNETQTLKSIYETH</sequence>
<dbReference type="AlphaFoldDB" id="H1XZ43"/>
<keyword evidence="3" id="KW-1185">Reference proteome</keyword>